<dbReference type="VEuPathDB" id="FungiDB:PV09_02499"/>
<feature type="region of interest" description="Disordered" evidence="1">
    <location>
        <begin position="159"/>
        <end position="208"/>
    </location>
</feature>
<dbReference type="InParanoid" id="A0A0D2B6F4"/>
<dbReference type="OrthoDB" id="5418774at2759"/>
<gene>
    <name evidence="2" type="ORF">PV09_02499</name>
</gene>
<organism evidence="2 3">
    <name type="scientific">Verruconis gallopava</name>
    <dbReference type="NCBI Taxonomy" id="253628"/>
    <lineage>
        <taxon>Eukaryota</taxon>
        <taxon>Fungi</taxon>
        <taxon>Dikarya</taxon>
        <taxon>Ascomycota</taxon>
        <taxon>Pezizomycotina</taxon>
        <taxon>Dothideomycetes</taxon>
        <taxon>Pleosporomycetidae</taxon>
        <taxon>Venturiales</taxon>
        <taxon>Sympoventuriaceae</taxon>
        <taxon>Verruconis</taxon>
    </lineage>
</organism>
<accession>A0A0D2B6F4</accession>
<protein>
    <submittedName>
        <fullName evidence="2">Uncharacterized protein</fullName>
    </submittedName>
</protein>
<evidence type="ECO:0000313" key="3">
    <source>
        <dbReference type="Proteomes" id="UP000053259"/>
    </source>
</evidence>
<name>A0A0D2B6F4_9PEZI</name>
<evidence type="ECO:0000256" key="1">
    <source>
        <dbReference type="SAM" id="MobiDB-lite"/>
    </source>
</evidence>
<keyword evidence="3" id="KW-1185">Reference proteome</keyword>
<dbReference type="GeneID" id="27310472"/>
<evidence type="ECO:0000313" key="2">
    <source>
        <dbReference type="EMBL" id="KIW06819.1"/>
    </source>
</evidence>
<dbReference type="Proteomes" id="UP000053259">
    <property type="component" value="Unassembled WGS sequence"/>
</dbReference>
<sequence length="208" mass="21110">MVKVLENKLVDLDLMPGQEQIDLKRKFREQMKTGQATIGDSDEGKEIELPEGARIVQGEEGARLANQQGLQVPKEILSDSLSAEQKQRASGFGGVIIDSGGKVISGLTGTVGGVLKGVGDTAGNAVFGLGKTGTGLVTGLADTAKAPFAASNTAAIQQVGAPSTGAQEDGDASASAQDGQSLSGSQEESTKIELRGDGGLSDGEPEDA</sequence>
<dbReference type="RefSeq" id="XP_016216688.1">
    <property type="nucleotide sequence ID" value="XM_016355552.1"/>
</dbReference>
<dbReference type="AlphaFoldDB" id="A0A0D2B6F4"/>
<feature type="compositionally biased region" description="Polar residues" evidence="1">
    <location>
        <begin position="174"/>
        <end position="187"/>
    </location>
</feature>
<dbReference type="EMBL" id="KN847534">
    <property type="protein sequence ID" value="KIW06819.1"/>
    <property type="molecule type" value="Genomic_DNA"/>
</dbReference>
<dbReference type="HOGENOM" id="CLU_1321805_0_0_1"/>
<reference evidence="2 3" key="1">
    <citation type="submission" date="2015-01" db="EMBL/GenBank/DDBJ databases">
        <title>The Genome Sequence of Ochroconis gallopava CBS43764.</title>
        <authorList>
            <consortium name="The Broad Institute Genomics Platform"/>
            <person name="Cuomo C."/>
            <person name="de Hoog S."/>
            <person name="Gorbushina A."/>
            <person name="Stielow B."/>
            <person name="Teixiera M."/>
            <person name="Abouelleil A."/>
            <person name="Chapman S.B."/>
            <person name="Priest M."/>
            <person name="Young S.K."/>
            <person name="Wortman J."/>
            <person name="Nusbaum C."/>
            <person name="Birren B."/>
        </authorList>
    </citation>
    <scope>NUCLEOTIDE SEQUENCE [LARGE SCALE GENOMIC DNA]</scope>
    <source>
        <strain evidence="2 3">CBS 43764</strain>
    </source>
</reference>
<proteinExistence type="predicted"/>